<comment type="caution">
    <text evidence="1">The sequence shown here is derived from an EMBL/GenBank/DDBJ whole genome shotgun (WGS) entry which is preliminary data.</text>
</comment>
<name>A0A9Q0CW75_9POAL</name>
<evidence type="ECO:0000313" key="1">
    <source>
        <dbReference type="EMBL" id="KAJ1701030.1"/>
    </source>
</evidence>
<gene>
    <name evidence="1" type="ORF">LUZ63_000809</name>
</gene>
<dbReference type="PANTHER" id="PTHR31343">
    <property type="entry name" value="T15D22.8"/>
    <property type="match status" value="1"/>
</dbReference>
<proteinExistence type="predicted"/>
<reference evidence="1" key="1">
    <citation type="journal article" date="2022" name="Cell">
        <title>Repeat-based holocentromeres influence genome architecture and karyotype evolution.</title>
        <authorList>
            <person name="Hofstatter P.G."/>
            <person name="Thangavel G."/>
            <person name="Lux T."/>
            <person name="Neumann P."/>
            <person name="Vondrak T."/>
            <person name="Novak P."/>
            <person name="Zhang M."/>
            <person name="Costa L."/>
            <person name="Castellani M."/>
            <person name="Scott A."/>
            <person name="Toegelov H."/>
            <person name="Fuchs J."/>
            <person name="Mata-Sucre Y."/>
            <person name="Dias Y."/>
            <person name="Vanzela A.L.L."/>
            <person name="Huettel B."/>
            <person name="Almeida C.C.S."/>
            <person name="Simkova H."/>
            <person name="Souza G."/>
            <person name="Pedrosa-Harand A."/>
            <person name="Macas J."/>
            <person name="Mayer K.F.X."/>
            <person name="Houben A."/>
            <person name="Marques A."/>
        </authorList>
    </citation>
    <scope>NUCLEOTIDE SEQUENCE</scope>
    <source>
        <strain evidence="1">RhyBre1mFocal</strain>
    </source>
</reference>
<dbReference type="PANTHER" id="PTHR31343:SF29">
    <property type="entry name" value="DUF789 DOMAIN-CONTAINING PROTEIN"/>
    <property type="match status" value="1"/>
</dbReference>
<sequence length="212" mass="23822">MQLTLHNPNEASVAFFFLQNAPNVQYLRILNCCADPDDLTPIGNSWNLNLQKIAFEHLKFVLIDYCGSVTESGLLLVKLLLSAAPLLEKDENSVNYFELSDLWQFFEEWSLCGVGIDLATPNGKTTQYFVPKLSAIQLYITKELKATSSDSHNDVYNNGLADFEYFQISGSLDDEKPLVGKVNELAEDFGGLRSLKSIELSIASWMAIYWYG</sequence>
<protein>
    <submittedName>
        <fullName evidence="1">Uncharacterized protein</fullName>
    </submittedName>
</protein>
<dbReference type="AlphaFoldDB" id="A0A9Q0CW75"/>
<organism evidence="1 2">
    <name type="scientific">Rhynchospora breviuscula</name>
    <dbReference type="NCBI Taxonomy" id="2022672"/>
    <lineage>
        <taxon>Eukaryota</taxon>
        <taxon>Viridiplantae</taxon>
        <taxon>Streptophyta</taxon>
        <taxon>Embryophyta</taxon>
        <taxon>Tracheophyta</taxon>
        <taxon>Spermatophyta</taxon>
        <taxon>Magnoliopsida</taxon>
        <taxon>Liliopsida</taxon>
        <taxon>Poales</taxon>
        <taxon>Cyperaceae</taxon>
        <taxon>Cyperoideae</taxon>
        <taxon>Rhynchosporeae</taxon>
        <taxon>Rhynchospora</taxon>
    </lineage>
</organism>
<dbReference type="EMBL" id="JAMQYH010000001">
    <property type="protein sequence ID" value="KAJ1701030.1"/>
    <property type="molecule type" value="Genomic_DNA"/>
</dbReference>
<dbReference type="InterPro" id="IPR008507">
    <property type="entry name" value="DUF789"/>
</dbReference>
<evidence type="ECO:0000313" key="2">
    <source>
        <dbReference type="Proteomes" id="UP001151287"/>
    </source>
</evidence>
<dbReference type="OrthoDB" id="1896065at2759"/>
<dbReference type="Proteomes" id="UP001151287">
    <property type="component" value="Unassembled WGS sequence"/>
</dbReference>
<dbReference type="Pfam" id="PF05623">
    <property type="entry name" value="DUF789"/>
    <property type="match status" value="2"/>
</dbReference>
<keyword evidence="2" id="KW-1185">Reference proteome</keyword>
<accession>A0A9Q0CW75</accession>